<comment type="catalytic activity">
    <reaction evidence="7">
        <text>XTP + H2O = XMP + diphosphate + H(+)</text>
        <dbReference type="Rhea" id="RHEA:28610"/>
        <dbReference type="ChEBI" id="CHEBI:15377"/>
        <dbReference type="ChEBI" id="CHEBI:15378"/>
        <dbReference type="ChEBI" id="CHEBI:33019"/>
        <dbReference type="ChEBI" id="CHEBI:57464"/>
        <dbReference type="ChEBI" id="CHEBI:61314"/>
        <dbReference type="EC" id="3.6.1.66"/>
    </reaction>
</comment>
<evidence type="ECO:0000256" key="5">
    <source>
        <dbReference type="ARBA" id="ARBA00022842"/>
    </source>
</evidence>
<comment type="catalytic activity">
    <reaction evidence="7">
        <text>ITP + H2O = IMP + diphosphate + H(+)</text>
        <dbReference type="Rhea" id="RHEA:29399"/>
        <dbReference type="ChEBI" id="CHEBI:15377"/>
        <dbReference type="ChEBI" id="CHEBI:15378"/>
        <dbReference type="ChEBI" id="CHEBI:33019"/>
        <dbReference type="ChEBI" id="CHEBI:58053"/>
        <dbReference type="ChEBI" id="CHEBI:61402"/>
        <dbReference type="EC" id="3.6.1.66"/>
    </reaction>
</comment>
<evidence type="ECO:0000256" key="7">
    <source>
        <dbReference type="HAMAP-Rule" id="MF_01405"/>
    </source>
</evidence>
<dbReference type="Pfam" id="PF01725">
    <property type="entry name" value="Ham1p_like"/>
    <property type="match status" value="1"/>
</dbReference>
<keyword evidence="4 7" id="KW-0378">Hydrolase</keyword>
<dbReference type="EMBL" id="CP019454">
    <property type="protein sequence ID" value="AUW93041.1"/>
    <property type="molecule type" value="Genomic_DNA"/>
</dbReference>
<dbReference type="InterPro" id="IPR020922">
    <property type="entry name" value="dITP/XTP_pyrophosphatase"/>
</dbReference>
<accession>A0ABN5GWY7</accession>
<keyword evidence="9" id="KW-1185">Reference proteome</keyword>
<dbReference type="CDD" id="cd00515">
    <property type="entry name" value="HAM1"/>
    <property type="match status" value="1"/>
</dbReference>
<dbReference type="Gene3D" id="3.90.950.10">
    <property type="match status" value="1"/>
</dbReference>
<keyword evidence="3 7" id="KW-0547">Nucleotide-binding</keyword>
<evidence type="ECO:0000256" key="3">
    <source>
        <dbReference type="ARBA" id="ARBA00022741"/>
    </source>
</evidence>
<sequence length="200" mass="22302">MANFHEHPIILASHNRGKLEEFRRLFASVDLPLVLDDYGEKEIIEETGDSYRANAQLKAQAVASRTGRWALADDSGVEVDALGGLPGIHSARFVSSDSWENNREILLRLLEVPWALRTARMRAVLCLASPDGLVFFSEGVVEGRILTWPRGQQGFGMDPIFSIDGETSFAQWPQEYKDRVSHRAMAVQGIIPVIQQVMAL</sequence>
<proteinExistence type="inferred from homology"/>
<dbReference type="HAMAP" id="MF_01405">
    <property type="entry name" value="Non_canon_purine_NTPase"/>
    <property type="match status" value="1"/>
</dbReference>
<dbReference type="PANTHER" id="PTHR11067:SF9">
    <property type="entry name" value="INOSINE TRIPHOSPHATE PYROPHOSPHATASE"/>
    <property type="match status" value="1"/>
</dbReference>
<evidence type="ECO:0000313" key="9">
    <source>
        <dbReference type="Proteomes" id="UP000325292"/>
    </source>
</evidence>
<dbReference type="SUPFAM" id="SSF52972">
    <property type="entry name" value="ITPase-like"/>
    <property type="match status" value="1"/>
</dbReference>
<reference evidence="8 9" key="1">
    <citation type="journal article" date="2019" name="Sci. Rep.">
        <title>Sulfobacillus thermotolerans: new insights into resistance and metabolic capacities of acidophilic chemolithotrophs.</title>
        <authorList>
            <person name="Panyushkina A.E."/>
            <person name="Babenko V.V."/>
            <person name="Nikitina A.S."/>
            <person name="Selezneva O.V."/>
            <person name="Tsaplina I.A."/>
            <person name="Letarova M.A."/>
            <person name="Kostryukova E.S."/>
            <person name="Letarov A.V."/>
        </authorList>
    </citation>
    <scope>NUCLEOTIDE SEQUENCE [LARGE SCALE GENOMIC DNA]</scope>
    <source>
        <strain evidence="8 9">Kr1</strain>
    </source>
</reference>
<feature type="binding site" evidence="7">
    <location>
        <position position="74"/>
    </location>
    <ligand>
        <name>Mg(2+)</name>
        <dbReference type="ChEBI" id="CHEBI:18420"/>
    </ligand>
</feature>
<dbReference type="InterPro" id="IPR029001">
    <property type="entry name" value="ITPase-like_fam"/>
</dbReference>
<dbReference type="Proteomes" id="UP000325292">
    <property type="component" value="Chromosome"/>
</dbReference>
<dbReference type="InterPro" id="IPR002637">
    <property type="entry name" value="RdgB/HAM1"/>
</dbReference>
<evidence type="ECO:0000256" key="1">
    <source>
        <dbReference type="ARBA" id="ARBA00008023"/>
    </source>
</evidence>
<comment type="subunit">
    <text evidence="7">Homodimer.</text>
</comment>
<comment type="catalytic activity">
    <reaction evidence="7">
        <text>dITP + H2O = dIMP + diphosphate + H(+)</text>
        <dbReference type="Rhea" id="RHEA:28342"/>
        <dbReference type="ChEBI" id="CHEBI:15377"/>
        <dbReference type="ChEBI" id="CHEBI:15378"/>
        <dbReference type="ChEBI" id="CHEBI:33019"/>
        <dbReference type="ChEBI" id="CHEBI:61194"/>
        <dbReference type="ChEBI" id="CHEBI:61382"/>
        <dbReference type="EC" id="3.6.1.66"/>
    </reaction>
</comment>
<keyword evidence="5 7" id="KW-0460">Magnesium</keyword>
<feature type="binding site" evidence="7">
    <location>
        <position position="45"/>
    </location>
    <ligand>
        <name>Mg(2+)</name>
        <dbReference type="ChEBI" id="CHEBI:18420"/>
    </ligand>
</feature>
<feature type="binding site" evidence="7">
    <location>
        <begin position="182"/>
        <end position="183"/>
    </location>
    <ligand>
        <name>substrate</name>
    </ligand>
</feature>
<evidence type="ECO:0000256" key="2">
    <source>
        <dbReference type="ARBA" id="ARBA00022723"/>
    </source>
</evidence>
<feature type="active site" description="Proton acceptor" evidence="7">
    <location>
        <position position="74"/>
    </location>
</feature>
<evidence type="ECO:0000313" key="8">
    <source>
        <dbReference type="EMBL" id="AUW93041.1"/>
    </source>
</evidence>
<comment type="similarity">
    <text evidence="1 7">Belongs to the HAM1 NTPase family.</text>
</comment>
<comment type="cofactor">
    <cofactor evidence="7">
        <name>Mg(2+)</name>
        <dbReference type="ChEBI" id="CHEBI:18420"/>
    </cofactor>
    <text evidence="7">Binds 1 Mg(2+) ion per subunit.</text>
</comment>
<feature type="binding site" evidence="7">
    <location>
        <begin position="155"/>
        <end position="158"/>
    </location>
    <ligand>
        <name>substrate</name>
    </ligand>
</feature>
<gene>
    <name evidence="8" type="ORF">BXT84_02980</name>
</gene>
<feature type="binding site" evidence="7">
    <location>
        <begin position="13"/>
        <end position="18"/>
    </location>
    <ligand>
        <name>substrate</name>
    </ligand>
</feature>
<feature type="binding site" evidence="7">
    <location>
        <position position="75"/>
    </location>
    <ligand>
        <name>substrate</name>
    </ligand>
</feature>
<feature type="binding site" evidence="7">
    <location>
        <position position="177"/>
    </location>
    <ligand>
        <name>substrate</name>
    </ligand>
</feature>
<evidence type="ECO:0000256" key="6">
    <source>
        <dbReference type="ARBA" id="ARBA00023080"/>
    </source>
</evidence>
<keyword evidence="2 7" id="KW-0479">Metal-binding</keyword>
<keyword evidence="6 7" id="KW-0546">Nucleotide metabolism</keyword>
<comment type="function">
    <text evidence="7">Pyrophosphatase that catalyzes the hydrolysis of nucleoside triphosphates to their monophosphate derivatives, with a high preference for the non-canonical purine nucleotides XTP (xanthosine triphosphate), dITP (deoxyinosine triphosphate) and ITP. Seems to function as a house-cleaning enzyme that removes non-canonical purine nucleotides from the nucleotide pool, thus preventing their incorporation into DNA/RNA and avoiding chromosomal lesions.</text>
</comment>
<dbReference type="PANTHER" id="PTHR11067">
    <property type="entry name" value="INOSINE TRIPHOSPHATE PYROPHOSPHATASE/HAM1 PROTEIN"/>
    <property type="match status" value="1"/>
</dbReference>
<evidence type="ECO:0000256" key="4">
    <source>
        <dbReference type="ARBA" id="ARBA00022801"/>
    </source>
</evidence>
<name>A0ABN5GWY7_9FIRM</name>
<dbReference type="EC" id="3.6.1.66" evidence="7"/>
<organism evidence="8 9">
    <name type="scientific">Sulfobacillus thermotolerans</name>
    <dbReference type="NCBI Taxonomy" id="338644"/>
    <lineage>
        <taxon>Bacteria</taxon>
        <taxon>Bacillati</taxon>
        <taxon>Bacillota</taxon>
        <taxon>Clostridia</taxon>
        <taxon>Eubacteriales</taxon>
        <taxon>Clostridiales Family XVII. Incertae Sedis</taxon>
        <taxon>Sulfobacillus</taxon>
    </lineage>
</organism>
<protein>
    <recommendedName>
        <fullName evidence="7">dITP/XTP pyrophosphatase</fullName>
        <ecNumber evidence="7">3.6.1.66</ecNumber>
    </recommendedName>
    <alternativeName>
        <fullName evidence="7">Non-canonical purine NTP pyrophosphatase</fullName>
    </alternativeName>
    <alternativeName>
        <fullName evidence="7">Non-standard purine NTP pyrophosphatase</fullName>
    </alternativeName>
    <alternativeName>
        <fullName evidence="7">Nucleoside-triphosphate diphosphatase</fullName>
    </alternativeName>
    <alternativeName>
        <fullName evidence="7">Nucleoside-triphosphate pyrophosphatase</fullName>
        <shortName evidence="7">NTPase</shortName>
    </alternativeName>
</protein>